<organism evidence="4 5">
    <name type="scientific">Pseudorhodoplanes sinuspersici</name>
    <dbReference type="NCBI Taxonomy" id="1235591"/>
    <lineage>
        <taxon>Bacteria</taxon>
        <taxon>Pseudomonadati</taxon>
        <taxon>Pseudomonadota</taxon>
        <taxon>Alphaproteobacteria</taxon>
        <taxon>Hyphomicrobiales</taxon>
        <taxon>Pseudorhodoplanes</taxon>
    </lineage>
</organism>
<dbReference type="Pfam" id="PF02746">
    <property type="entry name" value="MR_MLE_N"/>
    <property type="match status" value="1"/>
</dbReference>
<dbReference type="InterPro" id="IPR029065">
    <property type="entry name" value="Enolase_C-like"/>
</dbReference>
<keyword evidence="3" id="KW-0413">Isomerase</keyword>
<dbReference type="EMBL" id="CP021112">
    <property type="protein sequence ID" value="ARP98886.1"/>
    <property type="molecule type" value="Genomic_DNA"/>
</dbReference>
<dbReference type="InterPro" id="IPR013341">
    <property type="entry name" value="Mandelate_racemase_N_dom"/>
</dbReference>
<dbReference type="GO" id="GO:0016854">
    <property type="term" value="F:racemase and epimerase activity"/>
    <property type="evidence" value="ECO:0007669"/>
    <property type="project" value="UniProtKB-ARBA"/>
</dbReference>
<dbReference type="PROSITE" id="PS00909">
    <property type="entry name" value="MR_MLE_2"/>
    <property type="match status" value="1"/>
</dbReference>
<dbReference type="GO" id="GO:0006518">
    <property type="term" value="P:peptide metabolic process"/>
    <property type="evidence" value="ECO:0007669"/>
    <property type="project" value="UniProtKB-ARBA"/>
</dbReference>
<accession>A0A1W6ZNC6</accession>
<dbReference type="InterPro" id="IPR013342">
    <property type="entry name" value="Mandelate_racemase_C"/>
</dbReference>
<dbReference type="KEGG" id="psin:CAK95_07185"/>
<dbReference type="GO" id="GO:0000287">
    <property type="term" value="F:magnesium ion binding"/>
    <property type="evidence" value="ECO:0007669"/>
    <property type="project" value="UniProtKB-ARBA"/>
</dbReference>
<comment type="similarity">
    <text evidence="1">Belongs to the mandelate racemase/muconate lactonizing enzyme family.</text>
</comment>
<dbReference type="STRING" id="1235591.CAK95_07185"/>
<evidence type="ECO:0000256" key="3">
    <source>
        <dbReference type="ARBA" id="ARBA00023235"/>
    </source>
</evidence>
<evidence type="ECO:0000256" key="1">
    <source>
        <dbReference type="ARBA" id="ARBA00008031"/>
    </source>
</evidence>
<gene>
    <name evidence="4" type="ORF">CAK95_07185</name>
</gene>
<evidence type="ECO:0000313" key="5">
    <source>
        <dbReference type="Proteomes" id="UP000194137"/>
    </source>
</evidence>
<dbReference type="SFLD" id="SFLDS00001">
    <property type="entry name" value="Enolase"/>
    <property type="match status" value="1"/>
</dbReference>
<dbReference type="PANTHER" id="PTHR48073:SF2">
    <property type="entry name" value="O-SUCCINYLBENZOATE SYNTHASE"/>
    <property type="match status" value="1"/>
</dbReference>
<proteinExistence type="inferred from homology"/>
<dbReference type="Proteomes" id="UP000194137">
    <property type="component" value="Chromosome"/>
</dbReference>
<dbReference type="SFLD" id="SFLDG00180">
    <property type="entry name" value="muconate_cycloisomerase"/>
    <property type="match status" value="1"/>
</dbReference>
<dbReference type="InterPro" id="IPR029017">
    <property type="entry name" value="Enolase-like_N"/>
</dbReference>
<name>A0A1W6ZNC6_9HYPH</name>
<dbReference type="InterPro" id="IPR036849">
    <property type="entry name" value="Enolase-like_C_sf"/>
</dbReference>
<dbReference type="AlphaFoldDB" id="A0A1W6ZNC6"/>
<dbReference type="SMART" id="SM00922">
    <property type="entry name" value="MR_MLE"/>
    <property type="match status" value="1"/>
</dbReference>
<dbReference type="PANTHER" id="PTHR48073">
    <property type="entry name" value="O-SUCCINYLBENZOATE SYNTHASE-RELATED"/>
    <property type="match status" value="1"/>
</dbReference>
<sequence>MRLADYSLHPYRLRYARPVQWSDVVEDSAPMMLLRLIADTGAVGVGEITVKPTWCGATARSLAACIEEMFIPLLRTLDLDDPTLVRAALDRIPENLAAKAIIDNACWDLVAAQRDQALWRLWGGAQEIELSWAVTRQQPAVMAKEAAAMVSRYGFKTLKVKGGQGFSTDLQGISEIRAAVGDDIQLYVDANGAYAMDEAFDYAKALADAGITYLEDPCALVPDAAFKQLQQESPIPLLVDFGCWSPRDAALFTAQGAQTLSIKPGRFGLSSCRQMQTIAQSSNCGVVAGLMGESALGTLAALQFAATIPSPALPAELTWFLAMEEQVLSVPLAVSDGKITLPDFAGLASLVDWAALKSCGRHG</sequence>
<dbReference type="OrthoDB" id="9802699at2"/>
<evidence type="ECO:0000256" key="2">
    <source>
        <dbReference type="ARBA" id="ARBA00022723"/>
    </source>
</evidence>
<dbReference type="RefSeq" id="WP_086087298.1">
    <property type="nucleotide sequence ID" value="NZ_CP021112.1"/>
</dbReference>
<protein>
    <submittedName>
        <fullName evidence="4">Uncharacterized protein</fullName>
    </submittedName>
</protein>
<dbReference type="Gene3D" id="3.30.390.10">
    <property type="entry name" value="Enolase-like, N-terminal domain"/>
    <property type="match status" value="1"/>
</dbReference>
<keyword evidence="5" id="KW-1185">Reference proteome</keyword>
<dbReference type="InterPro" id="IPR018110">
    <property type="entry name" value="Mandel_Rmase/mucon_lact_enz_CS"/>
</dbReference>
<dbReference type="GO" id="GO:0009063">
    <property type="term" value="P:amino acid catabolic process"/>
    <property type="evidence" value="ECO:0007669"/>
    <property type="project" value="InterPro"/>
</dbReference>
<dbReference type="SUPFAM" id="SSF51604">
    <property type="entry name" value="Enolase C-terminal domain-like"/>
    <property type="match status" value="1"/>
</dbReference>
<dbReference type="Gene3D" id="3.20.20.120">
    <property type="entry name" value="Enolase-like C-terminal domain"/>
    <property type="match status" value="1"/>
</dbReference>
<keyword evidence="2" id="KW-0479">Metal-binding</keyword>
<evidence type="ECO:0000313" key="4">
    <source>
        <dbReference type="EMBL" id="ARP98886.1"/>
    </source>
</evidence>
<reference evidence="4 5" key="1">
    <citation type="submission" date="2017-05" db="EMBL/GenBank/DDBJ databases">
        <title>Full genome sequence of Pseudorhodoplanes sinuspersici.</title>
        <authorList>
            <person name="Dastgheib S.M.M."/>
            <person name="Shavandi M."/>
            <person name="Tirandaz H."/>
        </authorList>
    </citation>
    <scope>NUCLEOTIDE SEQUENCE [LARGE SCALE GENOMIC DNA]</scope>
    <source>
        <strain evidence="4 5">RIPI110</strain>
    </source>
</reference>
<dbReference type="SUPFAM" id="SSF54826">
    <property type="entry name" value="Enolase N-terminal domain-like"/>
    <property type="match status" value="1"/>
</dbReference>
<dbReference type="Pfam" id="PF13378">
    <property type="entry name" value="MR_MLE_C"/>
    <property type="match status" value="1"/>
</dbReference>